<dbReference type="EMBL" id="JAVHJS010000014">
    <property type="protein sequence ID" value="KAK2836784.1"/>
    <property type="molecule type" value="Genomic_DNA"/>
</dbReference>
<accession>A0AA88MI41</accession>
<evidence type="ECO:0000313" key="2">
    <source>
        <dbReference type="EMBL" id="KAK2836784.1"/>
    </source>
</evidence>
<evidence type="ECO:0000256" key="1">
    <source>
        <dbReference type="SAM" id="MobiDB-lite"/>
    </source>
</evidence>
<evidence type="ECO:0000313" key="3">
    <source>
        <dbReference type="Proteomes" id="UP001187315"/>
    </source>
</evidence>
<reference evidence="2" key="1">
    <citation type="submission" date="2023-08" db="EMBL/GenBank/DDBJ databases">
        <title>Pelteobagrus vachellii genome.</title>
        <authorList>
            <person name="Liu H."/>
        </authorList>
    </citation>
    <scope>NUCLEOTIDE SEQUENCE</scope>
    <source>
        <strain evidence="2">PRFRI_2022a</strain>
        <tissue evidence="2">Muscle</tissue>
    </source>
</reference>
<dbReference type="PANTHER" id="PTHR31025">
    <property type="entry name" value="SI:CH211-196P9.1-RELATED"/>
    <property type="match status" value="1"/>
</dbReference>
<dbReference type="PANTHER" id="PTHR31025:SF30">
    <property type="entry name" value="SI:DKEY-15H8.17"/>
    <property type="match status" value="1"/>
</dbReference>
<feature type="region of interest" description="Disordered" evidence="1">
    <location>
        <begin position="108"/>
        <end position="135"/>
    </location>
</feature>
<organism evidence="2 3">
    <name type="scientific">Tachysurus vachellii</name>
    <name type="common">Darkbarbel catfish</name>
    <name type="synonym">Pelteobagrus vachellii</name>
    <dbReference type="NCBI Taxonomy" id="175792"/>
    <lineage>
        <taxon>Eukaryota</taxon>
        <taxon>Metazoa</taxon>
        <taxon>Chordata</taxon>
        <taxon>Craniata</taxon>
        <taxon>Vertebrata</taxon>
        <taxon>Euteleostomi</taxon>
        <taxon>Actinopterygii</taxon>
        <taxon>Neopterygii</taxon>
        <taxon>Teleostei</taxon>
        <taxon>Ostariophysi</taxon>
        <taxon>Siluriformes</taxon>
        <taxon>Bagridae</taxon>
        <taxon>Tachysurus</taxon>
    </lineage>
</organism>
<keyword evidence="3" id="KW-1185">Reference proteome</keyword>
<comment type="caution">
    <text evidence="2">The sequence shown here is derived from an EMBL/GenBank/DDBJ whole genome shotgun (WGS) entry which is preliminary data.</text>
</comment>
<sequence length="222" mass="24327">MAHFKERTESLLIEADAAATAADMERDGLPDSPALIIQGESMTPSKWMLSVEREVVLGPFSEAFVEGLAALFATYYNLNLAYQDDAACTLEFIQRGLVGINPETGSKVAAGKRDKKMHGMNPHLSSQGQPGAQSQVPKRKSQILIRNSFIHSSSTAYPNYLGWTKTYVREEKATKEAKQKCWLTLGHGALSSMWQGAGPFLPAKGFSPNPTQFPFQTNWGGE</sequence>
<gene>
    <name evidence="2" type="ORF">Q7C36_014653</name>
</gene>
<feature type="compositionally biased region" description="Polar residues" evidence="1">
    <location>
        <begin position="123"/>
        <end position="135"/>
    </location>
</feature>
<name>A0AA88MI41_TACVA</name>
<dbReference type="Proteomes" id="UP001187315">
    <property type="component" value="Unassembled WGS sequence"/>
</dbReference>
<protein>
    <submittedName>
        <fullName evidence="2">Uncharacterized protein</fullName>
    </submittedName>
</protein>
<dbReference type="AlphaFoldDB" id="A0AA88MI41"/>
<proteinExistence type="predicted"/>